<reference evidence="10 11" key="1">
    <citation type="submission" date="2019-02" db="EMBL/GenBank/DDBJ databases">
        <title>Opniocepnalus argus genome.</title>
        <authorList>
            <person name="Zhou C."/>
            <person name="Xiao S."/>
        </authorList>
    </citation>
    <scope>NUCLEOTIDE SEQUENCE [LARGE SCALE GENOMIC DNA]</scope>
    <source>
        <strain evidence="10">OARG1902GOOAL</strain>
        <tissue evidence="10">Muscle</tissue>
    </source>
</reference>
<dbReference type="NCBIfam" id="NF040941">
    <property type="entry name" value="GGGWT_bact"/>
    <property type="match status" value="1"/>
</dbReference>
<dbReference type="SMART" id="SM00186">
    <property type="entry name" value="FBG"/>
    <property type="match status" value="1"/>
</dbReference>
<evidence type="ECO:0000256" key="2">
    <source>
        <dbReference type="ARBA" id="ARBA00022525"/>
    </source>
</evidence>
<dbReference type="InterPro" id="IPR036056">
    <property type="entry name" value="Fibrinogen-like_C"/>
</dbReference>
<gene>
    <name evidence="10" type="ORF">EXN66_Car006421</name>
</gene>
<evidence type="ECO:0000256" key="3">
    <source>
        <dbReference type="ARBA" id="ARBA00022729"/>
    </source>
</evidence>
<dbReference type="CDD" id="cd00087">
    <property type="entry name" value="FReD"/>
    <property type="match status" value="1"/>
</dbReference>
<comment type="subcellular location">
    <subcellularLocation>
        <location evidence="1">Secreted</location>
    </subcellularLocation>
</comment>
<feature type="domain" description="Fibrinogen C-terminal" evidence="9">
    <location>
        <begin position="225"/>
        <end position="447"/>
    </location>
</feature>
<dbReference type="PROSITE" id="PS00514">
    <property type="entry name" value="FIBRINOGEN_C_1"/>
    <property type="match status" value="1"/>
</dbReference>
<dbReference type="Gene3D" id="3.90.215.10">
    <property type="entry name" value="Gamma Fibrinogen, chain A, domain 1"/>
    <property type="match status" value="1"/>
</dbReference>
<evidence type="ECO:0000256" key="1">
    <source>
        <dbReference type="ARBA" id="ARBA00004613"/>
    </source>
</evidence>
<keyword evidence="6" id="KW-0325">Glycoprotein</keyword>
<dbReference type="Gene3D" id="1.20.5.300">
    <property type="match status" value="1"/>
</dbReference>
<dbReference type="PANTHER" id="PTHR47221">
    <property type="entry name" value="FIBRINOGEN ALPHA CHAIN"/>
    <property type="match status" value="1"/>
</dbReference>
<name>A0A6G1PL87_CHAAH</name>
<dbReference type="EMBL" id="CM015717">
    <property type="protein sequence ID" value="KAF3690748.1"/>
    <property type="molecule type" value="Genomic_DNA"/>
</dbReference>
<evidence type="ECO:0000313" key="11">
    <source>
        <dbReference type="Proteomes" id="UP000503349"/>
    </source>
</evidence>
<dbReference type="AlphaFoldDB" id="A0A6G1PL87"/>
<reference evidence="11" key="2">
    <citation type="submission" date="2019-02" db="EMBL/GenBank/DDBJ databases">
        <title>Opniocepnalus argus Var Kimnra genome.</title>
        <authorList>
            <person name="Zhou C."/>
            <person name="Xiao S."/>
        </authorList>
    </citation>
    <scope>NUCLEOTIDE SEQUENCE [LARGE SCALE GENOMIC DNA]</scope>
</reference>
<evidence type="ECO:0000259" key="9">
    <source>
        <dbReference type="PROSITE" id="PS51406"/>
    </source>
</evidence>
<dbReference type="InterPro" id="IPR014716">
    <property type="entry name" value="Fibrinogen_a/b/g_C_1"/>
</dbReference>
<feature type="signal peptide" evidence="8">
    <location>
        <begin position="1"/>
        <end position="20"/>
    </location>
</feature>
<keyword evidence="3 8" id="KW-0732">Signal</keyword>
<evidence type="ECO:0000256" key="8">
    <source>
        <dbReference type="SAM" id="SignalP"/>
    </source>
</evidence>
<dbReference type="InterPro" id="IPR037579">
    <property type="entry name" value="FIB_ANG-like"/>
</dbReference>
<evidence type="ECO:0000256" key="4">
    <source>
        <dbReference type="ARBA" id="ARBA00023054"/>
    </source>
</evidence>
<accession>A0A6G1PL87</accession>
<dbReference type="SUPFAM" id="SSF56496">
    <property type="entry name" value="Fibrinogen C-terminal domain-like"/>
    <property type="match status" value="1"/>
</dbReference>
<sequence>MKMPRLFILLMSILVHAGAGFPSDRKAVSGREKHASWDDINVVAHGLLQLGQGLKEHVDKTKAQMRDVNTKLKAFNSTMTELQRRQQEQDEALKARGDEVEERVKMAADLVEEVKVKVEEVKKQNEDIHSRMGRLEEKVEEVLTEPSLDINDSDHSGVSFVQRVVAAQNSRIDQLVEKIKQQQDKLERQGLHLQALQSKVTHKRIKLHRRRDEERALSGEALQSTATSGLARDCHHLFLQGQRASGVYTIQPESSQPLTVLCEMTSEGGWTVIQRRQDGSLNFNQLWETYKRGFGSLNGEFWLGLENIHSLSKQGPYILQVELSDQSGQQQAARYQFQLDGEEEKFALHLKQEPSSGAQEEIMNTGASDLPFSTADRDNDLAADINCAQLLSGGWWFSSCGESNLNGRYPRRPSQLRRHQRQVMFWTSTKGQNNSLKTTVMKIAPAMI</sequence>
<keyword evidence="2" id="KW-0964">Secreted</keyword>
<dbReference type="GO" id="GO:0007596">
    <property type="term" value="P:blood coagulation"/>
    <property type="evidence" value="ECO:0007669"/>
    <property type="project" value="InterPro"/>
</dbReference>
<evidence type="ECO:0000256" key="5">
    <source>
        <dbReference type="ARBA" id="ARBA00023157"/>
    </source>
</evidence>
<evidence type="ECO:0000256" key="6">
    <source>
        <dbReference type="ARBA" id="ARBA00023180"/>
    </source>
</evidence>
<feature type="chain" id="PRO_5026343041" evidence="8">
    <location>
        <begin position="21"/>
        <end position="448"/>
    </location>
</feature>
<feature type="coiled-coil region" evidence="7">
    <location>
        <begin position="65"/>
        <end position="199"/>
    </location>
</feature>
<protein>
    <submittedName>
        <fullName evidence="10">Angiopoietin-related protein 4 Angiopoietin-like protein 4</fullName>
    </submittedName>
</protein>
<evidence type="ECO:0000313" key="10">
    <source>
        <dbReference type="EMBL" id="KAF3690748.1"/>
    </source>
</evidence>
<proteinExistence type="predicted"/>
<dbReference type="GO" id="GO:0005576">
    <property type="term" value="C:extracellular region"/>
    <property type="evidence" value="ECO:0007669"/>
    <property type="project" value="UniProtKB-SubCell"/>
</dbReference>
<dbReference type="Proteomes" id="UP000503349">
    <property type="component" value="Chromosome 6"/>
</dbReference>
<keyword evidence="4 7" id="KW-0175">Coiled coil</keyword>
<dbReference type="PANTHER" id="PTHR47221:SF6">
    <property type="entry name" value="FIBRINOGEN ALPHA CHAIN"/>
    <property type="match status" value="1"/>
</dbReference>
<keyword evidence="11" id="KW-1185">Reference proteome</keyword>
<evidence type="ECO:0000256" key="7">
    <source>
        <dbReference type="SAM" id="Coils"/>
    </source>
</evidence>
<dbReference type="Pfam" id="PF00147">
    <property type="entry name" value="Fibrinogen_C"/>
    <property type="match status" value="1"/>
</dbReference>
<organism evidence="10 11">
    <name type="scientific">Channa argus</name>
    <name type="common">Northern snakehead</name>
    <name type="synonym">Ophicephalus argus</name>
    <dbReference type="NCBI Taxonomy" id="215402"/>
    <lineage>
        <taxon>Eukaryota</taxon>
        <taxon>Metazoa</taxon>
        <taxon>Chordata</taxon>
        <taxon>Craniata</taxon>
        <taxon>Vertebrata</taxon>
        <taxon>Euteleostomi</taxon>
        <taxon>Actinopterygii</taxon>
        <taxon>Neopterygii</taxon>
        <taxon>Teleostei</taxon>
        <taxon>Neoteleostei</taxon>
        <taxon>Acanthomorphata</taxon>
        <taxon>Anabantaria</taxon>
        <taxon>Anabantiformes</taxon>
        <taxon>Channoidei</taxon>
        <taxon>Channidae</taxon>
        <taxon>Channa</taxon>
    </lineage>
</organism>
<keyword evidence="5" id="KW-1015">Disulfide bond</keyword>
<dbReference type="InterPro" id="IPR002181">
    <property type="entry name" value="Fibrinogen_a/b/g_C_dom"/>
</dbReference>
<dbReference type="InterPro" id="IPR020837">
    <property type="entry name" value="Fibrinogen_CS"/>
</dbReference>
<dbReference type="PROSITE" id="PS51406">
    <property type="entry name" value="FIBRINOGEN_C_2"/>
    <property type="match status" value="1"/>
</dbReference>